<organism evidence="1 2">
    <name type="scientific">Kluyveromyces marxianus</name>
    <name type="common">Yeast</name>
    <name type="synonym">Candida kefyr</name>
    <dbReference type="NCBI Taxonomy" id="4911"/>
    <lineage>
        <taxon>Eukaryota</taxon>
        <taxon>Fungi</taxon>
        <taxon>Dikarya</taxon>
        <taxon>Ascomycota</taxon>
        <taxon>Saccharomycotina</taxon>
        <taxon>Saccharomycetes</taxon>
        <taxon>Saccharomycetales</taxon>
        <taxon>Saccharomycetaceae</taxon>
        <taxon>Kluyveromyces</taxon>
    </lineage>
</organism>
<dbReference type="Proteomes" id="UP000422736">
    <property type="component" value="Chromosome 1"/>
</dbReference>
<sequence length="137" mass="15589">MEYLHSYRRISGLPLPLFRKSRRITDRMFRAVPLTLRASRGFSTGLVRRNVIQELYLKELKSVHLKPVTAADAQGSVKPWTPPAAPKIPELELQSADALKEYASSEVETVKEATEQAAEVEEGDWLVLEEIEDDHHH</sequence>
<accession>A0ABX6EQ91</accession>
<dbReference type="PANTHER" id="PTHR28207:SF1">
    <property type="entry name" value="ATP SYNTHASE SUBUNIT H, MITOCHONDRIAL"/>
    <property type="match status" value="1"/>
</dbReference>
<evidence type="ECO:0000313" key="2">
    <source>
        <dbReference type="Proteomes" id="UP000422736"/>
    </source>
</evidence>
<dbReference type="Pfam" id="PF10775">
    <property type="entry name" value="ATP_sub_h"/>
    <property type="match status" value="1"/>
</dbReference>
<dbReference type="PANTHER" id="PTHR28207">
    <property type="entry name" value="ATP SYNTHASE SUBUNIT H, MITOCHONDRIAL"/>
    <property type="match status" value="1"/>
</dbReference>
<proteinExistence type="predicted"/>
<evidence type="ECO:0000313" key="1">
    <source>
        <dbReference type="EMBL" id="QGN13986.1"/>
    </source>
</evidence>
<dbReference type="InterPro" id="IPR019711">
    <property type="entry name" value="ATP_synth_F0_suH"/>
</dbReference>
<keyword evidence="2" id="KW-1185">Reference proteome</keyword>
<name>A0ABX6EQ91_KLUMA</name>
<gene>
    <name evidence="1" type="primary">ATP14</name>
    <name evidence="1" type="ORF">FIM1_635</name>
</gene>
<protein>
    <submittedName>
        <fullName evidence="1">ATP synthase subunit H</fullName>
    </submittedName>
</protein>
<reference evidence="1 2" key="1">
    <citation type="submission" date="2016-03" db="EMBL/GenBank/DDBJ databases">
        <title>How can Kluyveromyces marxianus grow so fast - potential evolutionary course in Saccharomyces Complex revealed by comparative genomics.</title>
        <authorList>
            <person name="Mo W."/>
            <person name="Lu W."/>
            <person name="Yang X."/>
            <person name="Qi J."/>
            <person name="Lv H."/>
        </authorList>
    </citation>
    <scope>NUCLEOTIDE SEQUENCE [LARGE SCALE GENOMIC DNA]</scope>
    <source>
        <strain evidence="1 2">FIM1</strain>
    </source>
</reference>
<dbReference type="EMBL" id="CP015054">
    <property type="protein sequence ID" value="QGN13986.1"/>
    <property type="molecule type" value="Genomic_DNA"/>
</dbReference>